<evidence type="ECO:0008006" key="4">
    <source>
        <dbReference type="Google" id="ProtNLM"/>
    </source>
</evidence>
<feature type="coiled-coil region" evidence="1">
    <location>
        <begin position="108"/>
        <end position="135"/>
    </location>
</feature>
<evidence type="ECO:0000313" key="3">
    <source>
        <dbReference type="Proteomes" id="UP000035514"/>
    </source>
</evidence>
<organism evidence="2 3">
    <name type="scientific">Aliarcobacter butzleri L348</name>
    <dbReference type="NCBI Taxonomy" id="1447256"/>
    <lineage>
        <taxon>Bacteria</taxon>
        <taxon>Pseudomonadati</taxon>
        <taxon>Campylobacterota</taxon>
        <taxon>Epsilonproteobacteria</taxon>
        <taxon>Campylobacterales</taxon>
        <taxon>Arcobacteraceae</taxon>
        <taxon>Aliarcobacter</taxon>
    </lineage>
</organism>
<evidence type="ECO:0000256" key="1">
    <source>
        <dbReference type="SAM" id="Coils"/>
    </source>
</evidence>
<name>A0A0G9KCS9_9BACT</name>
<accession>A0A0G9KCS9</accession>
<dbReference type="EMBL" id="JAIQ01000040">
    <property type="protein sequence ID" value="KLE02028.1"/>
    <property type="molecule type" value="Genomic_DNA"/>
</dbReference>
<dbReference type="Proteomes" id="UP000035514">
    <property type="component" value="Unassembled WGS sequence"/>
</dbReference>
<evidence type="ECO:0000313" key="2">
    <source>
        <dbReference type="EMBL" id="KLE02028.1"/>
    </source>
</evidence>
<gene>
    <name evidence="2" type="ORF">AA20_01700</name>
</gene>
<protein>
    <recommendedName>
        <fullName evidence="4">HlyD family secretion protein</fullName>
    </recommendedName>
</protein>
<dbReference type="PATRIC" id="fig|1447256.3.peg.327"/>
<proteinExistence type="predicted"/>
<sequence>MTKYIFLLFPIFLFANSYIAKIEPKDEFSIYANASGEITYLDKNKEMNIINGVIVKIDNVLDKENLSLYQTQLKLLNEKLSILQDYYNKFKTIKGKSDFEKDEKYMEIIELKNSIKDLEISIANTKNTLSKKEITLDNLYLKEFVVNKYDYVNVGTKIATAYDISKAKLVIYLNSEDYKDIKSKQIYLDGKKSDVKIKKLDITPDKTFISAYKLELEIDSKEFGKSITVEFK</sequence>
<keyword evidence="1" id="KW-0175">Coiled coil</keyword>
<comment type="caution">
    <text evidence="2">The sequence shown here is derived from an EMBL/GenBank/DDBJ whole genome shotgun (WGS) entry which is preliminary data.</text>
</comment>
<dbReference type="RefSeq" id="WP_046996146.1">
    <property type="nucleotide sequence ID" value="NZ_JAIQ01000040.1"/>
</dbReference>
<reference evidence="2 3" key="1">
    <citation type="submission" date="2014-01" db="EMBL/GenBank/DDBJ databases">
        <title>Development of a Comparative Genomic Fingerprinting Assay for High Resolution Genotyping of Arcobacter butzleri.</title>
        <authorList>
            <person name="Webb A.L."/>
            <person name="Inglis G.D."/>
            <person name="Kruczkiewicz P."/>
            <person name="Selinger L.B."/>
            <person name="Taboada E.N."/>
        </authorList>
    </citation>
    <scope>NUCLEOTIDE SEQUENCE [LARGE SCALE GENOMIC DNA]</scope>
    <source>
        <strain evidence="2 3">L348</strain>
    </source>
</reference>
<dbReference type="AlphaFoldDB" id="A0A0G9KCS9"/>